<name>W7X8V1_TETTS</name>
<evidence type="ECO:0000313" key="2">
    <source>
        <dbReference type="EMBL" id="EWS72813.1"/>
    </source>
</evidence>
<organism evidence="2 3">
    <name type="scientific">Tetrahymena thermophila (strain SB210)</name>
    <dbReference type="NCBI Taxonomy" id="312017"/>
    <lineage>
        <taxon>Eukaryota</taxon>
        <taxon>Sar</taxon>
        <taxon>Alveolata</taxon>
        <taxon>Ciliophora</taxon>
        <taxon>Intramacronucleata</taxon>
        <taxon>Oligohymenophorea</taxon>
        <taxon>Hymenostomatida</taxon>
        <taxon>Tetrahymenina</taxon>
        <taxon>Tetrahymenidae</taxon>
        <taxon>Tetrahymena</taxon>
    </lineage>
</organism>
<proteinExistence type="predicted"/>
<dbReference type="Proteomes" id="UP000009168">
    <property type="component" value="Unassembled WGS sequence"/>
</dbReference>
<feature type="transmembrane region" description="Helical" evidence="1">
    <location>
        <begin position="372"/>
        <end position="393"/>
    </location>
</feature>
<gene>
    <name evidence="2" type="ORF">TTHERM_000564399</name>
</gene>
<keyword evidence="1" id="KW-0472">Membrane</keyword>
<dbReference type="AlphaFoldDB" id="W7X8V1"/>
<sequence length="432" mass="51837">MQTLSALYVRSQTMKQMRSFIQFWNIVIWVSQWFGTKTINIMILMINWISLYANNMASMNKINIKEESNKQKLYFSKQLREFSTFIKEILLIEIQKQIIFYARVMKKTGSILNQLTIQLQKSLLISSKSLKIAQVLVALDVLNNSLISNKDMMVKHVISGLQGFQQQLMSTIKYHFGLNQIYKQTQLLKIIRYNMKNIIPIYQKTQSNQCAKNQRQIELIQIKYQLILFLLVNDKKSVYKRNIQKYCFFFLMINKKMIRKKKIQYQKGCKIYIQKYSQIYLFTVLYIYISIYFYYIQKQSYINYYQYIYLSIFLTTYIFSYISTDISITLFNISSNSVEFLFVHSKVFNFIYCHSSQRIIWTQSFQSFFNQLIIYLYNYRFMDIHILFCIYLLKVYSVDQIIPQMPPPTIPVPKPKSLNPHPIKCLLQTKQI</sequence>
<accession>W7X8V1</accession>
<dbReference type="EMBL" id="GG662556">
    <property type="protein sequence ID" value="EWS72813.1"/>
    <property type="molecule type" value="Genomic_DNA"/>
</dbReference>
<dbReference type="KEGG" id="tet:TTHERM_000564399"/>
<dbReference type="RefSeq" id="XP_012654639.1">
    <property type="nucleotide sequence ID" value="XM_012799185.1"/>
</dbReference>
<dbReference type="InParanoid" id="W7X8V1"/>
<evidence type="ECO:0000313" key="3">
    <source>
        <dbReference type="Proteomes" id="UP000009168"/>
    </source>
</evidence>
<feature type="transmembrane region" description="Helical" evidence="1">
    <location>
        <begin position="21"/>
        <end position="49"/>
    </location>
</feature>
<evidence type="ECO:0000256" key="1">
    <source>
        <dbReference type="SAM" id="Phobius"/>
    </source>
</evidence>
<dbReference type="GeneID" id="24439594"/>
<reference evidence="3" key="1">
    <citation type="journal article" date="2006" name="PLoS Biol.">
        <title>Macronuclear genome sequence of the ciliate Tetrahymena thermophila, a model eukaryote.</title>
        <authorList>
            <person name="Eisen J.A."/>
            <person name="Coyne R.S."/>
            <person name="Wu M."/>
            <person name="Wu D."/>
            <person name="Thiagarajan M."/>
            <person name="Wortman J.R."/>
            <person name="Badger J.H."/>
            <person name="Ren Q."/>
            <person name="Amedeo P."/>
            <person name="Jones K.M."/>
            <person name="Tallon L.J."/>
            <person name="Delcher A.L."/>
            <person name="Salzberg S.L."/>
            <person name="Silva J.C."/>
            <person name="Haas B.J."/>
            <person name="Majoros W.H."/>
            <person name="Farzad M."/>
            <person name="Carlton J.M."/>
            <person name="Smith R.K. Jr."/>
            <person name="Garg J."/>
            <person name="Pearlman R.E."/>
            <person name="Karrer K.M."/>
            <person name="Sun L."/>
            <person name="Manning G."/>
            <person name="Elde N.C."/>
            <person name="Turkewitz A.P."/>
            <person name="Asai D.J."/>
            <person name="Wilkes D.E."/>
            <person name="Wang Y."/>
            <person name="Cai H."/>
            <person name="Collins K."/>
            <person name="Stewart B.A."/>
            <person name="Lee S.R."/>
            <person name="Wilamowska K."/>
            <person name="Weinberg Z."/>
            <person name="Ruzzo W.L."/>
            <person name="Wloga D."/>
            <person name="Gaertig J."/>
            <person name="Frankel J."/>
            <person name="Tsao C.-C."/>
            <person name="Gorovsky M.A."/>
            <person name="Keeling P.J."/>
            <person name="Waller R.F."/>
            <person name="Patron N.J."/>
            <person name="Cherry J.M."/>
            <person name="Stover N.A."/>
            <person name="Krieger C.J."/>
            <person name="del Toro C."/>
            <person name="Ryder H.F."/>
            <person name="Williamson S.C."/>
            <person name="Barbeau R.A."/>
            <person name="Hamilton E.P."/>
            <person name="Orias E."/>
        </authorList>
    </citation>
    <scope>NUCLEOTIDE SEQUENCE [LARGE SCALE GENOMIC DNA]</scope>
    <source>
        <strain evidence="3">SB210</strain>
    </source>
</reference>
<feature type="transmembrane region" description="Helical" evidence="1">
    <location>
        <begin position="308"/>
        <end position="333"/>
    </location>
</feature>
<feature type="transmembrane region" description="Helical" evidence="1">
    <location>
        <begin position="279"/>
        <end position="296"/>
    </location>
</feature>
<keyword evidence="1" id="KW-1133">Transmembrane helix</keyword>
<protein>
    <submittedName>
        <fullName evidence="2">Transmembrane protein, putative</fullName>
    </submittedName>
</protein>
<keyword evidence="1 2" id="KW-0812">Transmembrane</keyword>
<keyword evidence="3" id="KW-1185">Reference proteome</keyword>